<dbReference type="EMBL" id="CP050804">
    <property type="protein sequence ID" value="QJC22701.1"/>
    <property type="molecule type" value="Genomic_DNA"/>
</dbReference>
<dbReference type="CDD" id="cd00085">
    <property type="entry name" value="HNHc"/>
    <property type="match status" value="1"/>
</dbReference>
<evidence type="ECO:0000313" key="4">
    <source>
        <dbReference type="Proteomes" id="UP000502298"/>
    </source>
</evidence>
<name>A0A6H2ENQ3_9ACTO</name>
<accession>A0A6H2ENQ3</accession>
<keyword evidence="3" id="KW-0255">Endonuclease</keyword>
<dbReference type="Gene3D" id="1.10.30.50">
    <property type="match status" value="1"/>
</dbReference>
<keyword evidence="3" id="KW-0540">Nuclease</keyword>
<sequence>MPTNRTGTAKHKRFRQNVLHRDQTNGLTHCPLCGTQLAWGTHGQPNSPEADHIIPARWGGADTTDNGQTICRHCNQSKGDGRKQQKFKKAQQPTNTTDINW</sequence>
<dbReference type="GO" id="GO:0008270">
    <property type="term" value="F:zinc ion binding"/>
    <property type="evidence" value="ECO:0007669"/>
    <property type="project" value="InterPro"/>
</dbReference>
<feature type="compositionally biased region" description="Polar residues" evidence="1">
    <location>
        <begin position="91"/>
        <end position="101"/>
    </location>
</feature>
<keyword evidence="4" id="KW-1185">Reference proteome</keyword>
<dbReference type="Pfam" id="PF01844">
    <property type="entry name" value="HNH"/>
    <property type="match status" value="1"/>
</dbReference>
<dbReference type="AlphaFoldDB" id="A0A6H2ENQ3"/>
<dbReference type="InterPro" id="IPR003615">
    <property type="entry name" value="HNH_nuc"/>
</dbReference>
<dbReference type="RefSeq" id="WP_168918622.1">
    <property type="nucleotide sequence ID" value="NZ_CP050804.1"/>
</dbReference>
<protein>
    <submittedName>
        <fullName evidence="3">HNH endonuclease</fullName>
    </submittedName>
</protein>
<dbReference type="GO" id="GO:0003676">
    <property type="term" value="F:nucleic acid binding"/>
    <property type="evidence" value="ECO:0007669"/>
    <property type="project" value="InterPro"/>
</dbReference>
<dbReference type="GO" id="GO:0004519">
    <property type="term" value="F:endonuclease activity"/>
    <property type="evidence" value="ECO:0007669"/>
    <property type="project" value="UniProtKB-KW"/>
</dbReference>
<feature type="region of interest" description="Disordered" evidence="1">
    <location>
        <begin position="75"/>
        <end position="101"/>
    </location>
</feature>
<feature type="domain" description="HNH nuclease" evidence="2">
    <location>
        <begin position="13"/>
        <end position="76"/>
    </location>
</feature>
<dbReference type="Proteomes" id="UP000502298">
    <property type="component" value="Chromosome"/>
</dbReference>
<evidence type="ECO:0000256" key="1">
    <source>
        <dbReference type="SAM" id="MobiDB-lite"/>
    </source>
</evidence>
<keyword evidence="3" id="KW-0378">Hydrolase</keyword>
<reference evidence="3 4" key="1">
    <citation type="submission" date="2020-03" db="EMBL/GenBank/DDBJ databases">
        <title>Complete genome of Arcanobacterium buesumensis sp. nov. strain 2701.</title>
        <authorList>
            <person name="Borowiak M."/>
            <person name="Alssahen M."/>
            <person name="Laemmler C."/>
            <person name="Malorny B."/>
            <person name="Hassan A."/>
            <person name="Prenger-Berninghoff E."/>
            <person name="Ploetz M."/>
            <person name="Abdulmawjood A."/>
        </authorList>
    </citation>
    <scope>NUCLEOTIDE SEQUENCE [LARGE SCALE GENOMIC DNA]</scope>
    <source>
        <strain evidence="3 4">2701</strain>
    </source>
</reference>
<dbReference type="InterPro" id="IPR002711">
    <property type="entry name" value="HNH"/>
</dbReference>
<dbReference type="KEGG" id="arca:HC352_05550"/>
<organism evidence="3 4">
    <name type="scientific">Arcanobacterium buesumense</name>
    <dbReference type="NCBI Taxonomy" id="2722751"/>
    <lineage>
        <taxon>Bacteria</taxon>
        <taxon>Bacillati</taxon>
        <taxon>Actinomycetota</taxon>
        <taxon>Actinomycetes</taxon>
        <taxon>Actinomycetales</taxon>
        <taxon>Actinomycetaceae</taxon>
        <taxon>Arcanobacterium</taxon>
    </lineage>
</organism>
<proteinExistence type="predicted"/>
<evidence type="ECO:0000313" key="3">
    <source>
        <dbReference type="EMBL" id="QJC22701.1"/>
    </source>
</evidence>
<gene>
    <name evidence="3" type="ORF">HC352_05550</name>
</gene>
<dbReference type="SMART" id="SM00507">
    <property type="entry name" value="HNHc"/>
    <property type="match status" value="1"/>
</dbReference>
<evidence type="ECO:0000259" key="2">
    <source>
        <dbReference type="SMART" id="SM00507"/>
    </source>
</evidence>